<protein>
    <submittedName>
        <fullName evidence="2">Uncharacterized protein</fullName>
    </submittedName>
</protein>
<dbReference type="Proteomes" id="UP000250354">
    <property type="component" value="Chromosome"/>
</dbReference>
<dbReference type="EMBL" id="JAOTMY010000004">
    <property type="protein sequence ID" value="MCY3088042.1"/>
    <property type="molecule type" value="Genomic_DNA"/>
</dbReference>
<organism evidence="2 5">
    <name type="scientific">Aerococcus mictus</name>
    <dbReference type="NCBI Taxonomy" id="2976810"/>
    <lineage>
        <taxon>Bacteria</taxon>
        <taxon>Bacillati</taxon>
        <taxon>Bacillota</taxon>
        <taxon>Bacilli</taxon>
        <taxon>Lactobacillales</taxon>
        <taxon>Aerococcaceae</taxon>
        <taxon>Aerococcus</taxon>
    </lineage>
</organism>
<evidence type="ECO:0000313" key="3">
    <source>
        <dbReference type="EMBL" id="WWC54662.1"/>
    </source>
</evidence>
<evidence type="ECO:0000313" key="4">
    <source>
        <dbReference type="Proteomes" id="UP000250354"/>
    </source>
</evidence>
<accession>A0A9Q4DE82</accession>
<proteinExistence type="predicted"/>
<keyword evidence="4" id="KW-1185">Reference proteome</keyword>
<dbReference type="AlphaFoldDB" id="A0A9Q4DE82"/>
<dbReference type="Proteomes" id="UP001069047">
    <property type="component" value="Unassembled WGS sequence"/>
</dbReference>
<dbReference type="GeneID" id="86859306"/>
<evidence type="ECO:0000313" key="5">
    <source>
        <dbReference type="Proteomes" id="UP001069047"/>
    </source>
</evidence>
<feature type="compositionally biased region" description="Basic and acidic residues" evidence="1">
    <location>
        <begin position="31"/>
        <end position="42"/>
    </location>
</feature>
<gene>
    <name evidence="3" type="ORF">DBT44_0009875</name>
    <name evidence="2" type="ORF">ODY61_07970</name>
</gene>
<evidence type="ECO:0000313" key="2">
    <source>
        <dbReference type="EMBL" id="MCY3088042.1"/>
    </source>
</evidence>
<reference evidence="3 4" key="1">
    <citation type="journal article" date="2020" name="J. Bacteriol.">
        <title>Aerococcus urinae Isolated from Women with Lower Urinary Tract Symptoms: In Vitro Aggregation and Genome Analysis.</title>
        <authorList>
            <person name="Hilt E.E."/>
            <person name="Putonti C."/>
            <person name="Thomas-White K."/>
            <person name="Lewis A.L."/>
            <person name="Visick K.L."/>
            <person name="Gilbert N.M."/>
            <person name="Wolfe A.J."/>
        </authorList>
    </citation>
    <scope>NUCLEOTIDE SEQUENCE [LARGE SCALE GENOMIC DNA]</scope>
    <source>
        <strain evidence="3 4">UMB1016</strain>
    </source>
</reference>
<reference evidence="3" key="3">
    <citation type="submission" date="2024-02" db="EMBL/GenBank/DDBJ databases">
        <authorList>
            <person name="Choi B."/>
        </authorList>
    </citation>
    <scope>NUCLEOTIDE SEQUENCE</scope>
    <source>
        <strain evidence="3">UMB1016</strain>
    </source>
</reference>
<sequence length="42" mass="4810">MINIHSNFPKHSDTSTPSDDEIMSLSEDLLEDNKKSYEELAK</sequence>
<name>A0A9Q4DE82_9LACT</name>
<dbReference type="RefSeq" id="WP_013668550.1">
    <property type="nucleotide sequence ID" value="NZ_CAJHLJ010000007.1"/>
</dbReference>
<reference evidence="2" key="2">
    <citation type="submission" date="2022-09" db="EMBL/GenBank/DDBJ databases">
        <title>Aerococcus urinae taxonomy study.</title>
        <authorList>
            <person name="Christensen J."/>
            <person name="Senneby E."/>
        </authorList>
    </citation>
    <scope>NUCLEOTIDE SEQUENCE</scope>
    <source>
        <strain evidence="2">LUND-41-B12</strain>
    </source>
</reference>
<evidence type="ECO:0000256" key="1">
    <source>
        <dbReference type="SAM" id="MobiDB-lite"/>
    </source>
</evidence>
<feature type="region of interest" description="Disordered" evidence="1">
    <location>
        <begin position="1"/>
        <end position="42"/>
    </location>
</feature>
<dbReference type="EMBL" id="CP145132">
    <property type="protein sequence ID" value="WWC54662.1"/>
    <property type="molecule type" value="Genomic_DNA"/>
</dbReference>